<evidence type="ECO:0000256" key="5">
    <source>
        <dbReference type="SAM" id="MobiDB-lite"/>
    </source>
</evidence>
<dbReference type="InterPro" id="IPR007630">
    <property type="entry name" value="RNA_pol_sigma70_r4"/>
</dbReference>
<dbReference type="NCBIfam" id="TIGR02937">
    <property type="entry name" value="sigma70-ECF"/>
    <property type="match status" value="1"/>
</dbReference>
<evidence type="ECO:0000256" key="2">
    <source>
        <dbReference type="ARBA" id="ARBA00023082"/>
    </source>
</evidence>
<protein>
    <submittedName>
        <fullName evidence="9">RNA polymerase sigma-B factor</fullName>
    </submittedName>
</protein>
<dbReference type="NCBIfam" id="TIGR02980">
    <property type="entry name" value="SigBFG"/>
    <property type="match status" value="1"/>
</dbReference>
<dbReference type="Pfam" id="PF04539">
    <property type="entry name" value="Sigma70_r3"/>
    <property type="match status" value="1"/>
</dbReference>
<dbReference type="PANTHER" id="PTHR30385">
    <property type="entry name" value="SIGMA FACTOR F FLAGELLAR"/>
    <property type="match status" value="1"/>
</dbReference>
<evidence type="ECO:0000313" key="9">
    <source>
        <dbReference type="EMBL" id="TQM68669.1"/>
    </source>
</evidence>
<dbReference type="GO" id="GO:0016987">
    <property type="term" value="F:sigma factor activity"/>
    <property type="evidence" value="ECO:0007669"/>
    <property type="project" value="UniProtKB-KW"/>
</dbReference>
<dbReference type="InterPro" id="IPR013324">
    <property type="entry name" value="RNA_pol_sigma_r3/r4-like"/>
</dbReference>
<feature type="domain" description="RNA polymerase sigma-70 region 4" evidence="8">
    <location>
        <begin position="223"/>
        <end position="271"/>
    </location>
</feature>
<dbReference type="SUPFAM" id="SSF88946">
    <property type="entry name" value="Sigma2 domain of RNA polymerase sigma factors"/>
    <property type="match status" value="1"/>
</dbReference>
<dbReference type="InterPro" id="IPR007627">
    <property type="entry name" value="RNA_pol_sigma70_r2"/>
</dbReference>
<dbReference type="Pfam" id="PF04545">
    <property type="entry name" value="Sigma70_r4"/>
    <property type="match status" value="1"/>
</dbReference>
<proteinExistence type="predicted"/>
<dbReference type="PRINTS" id="PR00046">
    <property type="entry name" value="SIGMA70FCT"/>
</dbReference>
<dbReference type="Gene3D" id="1.10.10.10">
    <property type="entry name" value="Winged helix-like DNA-binding domain superfamily/Winged helix DNA-binding domain"/>
    <property type="match status" value="2"/>
</dbReference>
<keyword evidence="2" id="KW-0731">Sigma factor</keyword>
<dbReference type="AlphaFoldDB" id="A0A543IDK7"/>
<dbReference type="CDD" id="cd06171">
    <property type="entry name" value="Sigma70_r4"/>
    <property type="match status" value="1"/>
</dbReference>
<comment type="caution">
    <text evidence="9">The sequence shown here is derived from an EMBL/GenBank/DDBJ whole genome shotgun (WGS) entry which is preliminary data.</text>
</comment>
<keyword evidence="4" id="KW-0804">Transcription</keyword>
<evidence type="ECO:0000259" key="8">
    <source>
        <dbReference type="Pfam" id="PF04545"/>
    </source>
</evidence>
<keyword evidence="10" id="KW-1185">Reference proteome</keyword>
<dbReference type="EMBL" id="VFPO01000001">
    <property type="protein sequence ID" value="TQM68669.1"/>
    <property type="molecule type" value="Genomic_DNA"/>
</dbReference>
<dbReference type="Pfam" id="PF04542">
    <property type="entry name" value="Sigma70_r2"/>
    <property type="match status" value="1"/>
</dbReference>
<dbReference type="RefSeq" id="WP_185758785.1">
    <property type="nucleotide sequence ID" value="NZ_VFPO01000001.1"/>
</dbReference>
<dbReference type="InterPro" id="IPR000943">
    <property type="entry name" value="RNA_pol_sigma70"/>
</dbReference>
<feature type="domain" description="RNA polymerase sigma-70 region 2" evidence="7">
    <location>
        <begin position="56"/>
        <end position="124"/>
    </location>
</feature>
<dbReference type="InterPro" id="IPR014322">
    <property type="entry name" value="RNA_pol_sigma-B/F/G"/>
</dbReference>
<keyword evidence="3" id="KW-0238">DNA-binding</keyword>
<dbReference type="InterPro" id="IPR036388">
    <property type="entry name" value="WH-like_DNA-bd_sf"/>
</dbReference>
<organism evidence="9 10">
    <name type="scientific">Actinomadura hallensis</name>
    <dbReference type="NCBI Taxonomy" id="337895"/>
    <lineage>
        <taxon>Bacteria</taxon>
        <taxon>Bacillati</taxon>
        <taxon>Actinomycetota</taxon>
        <taxon>Actinomycetes</taxon>
        <taxon>Streptosporangiales</taxon>
        <taxon>Thermomonosporaceae</taxon>
        <taxon>Actinomadura</taxon>
    </lineage>
</organism>
<evidence type="ECO:0000256" key="1">
    <source>
        <dbReference type="ARBA" id="ARBA00023015"/>
    </source>
</evidence>
<feature type="region of interest" description="Disordered" evidence="5">
    <location>
        <begin position="1"/>
        <end position="27"/>
    </location>
</feature>
<accession>A0A543IDK7</accession>
<gene>
    <name evidence="9" type="ORF">FHX41_2321</name>
</gene>
<feature type="domain" description="RNA polymerase sigma-70 region 3" evidence="6">
    <location>
        <begin position="134"/>
        <end position="209"/>
    </location>
</feature>
<evidence type="ECO:0000256" key="4">
    <source>
        <dbReference type="ARBA" id="ARBA00023163"/>
    </source>
</evidence>
<dbReference type="Proteomes" id="UP000316706">
    <property type="component" value="Unassembled WGS sequence"/>
</dbReference>
<dbReference type="Gene3D" id="1.20.120.1810">
    <property type="match status" value="1"/>
</dbReference>
<sequence length="281" mass="31437">MIDESQQHGPETAAAGPPGEGVGESEADRRTHVLLERMHRLAPDDPRRDRLRAEIVALNAPFVRRIARRYAGRGEPLEDLMQVAYLGLITAVNRFDPDRGCRFYGYAYPVVAGEVRRHFRDRTWGVRVTRRIQELRPVLHRARSEFAAAHGRTPTTAELADHIGISQGELVDALQAGEAYRPLSLDAPSGGAADEEPGTVGEHLGADDPALELFIDRHSLRPLLAQLPERERTILSLRFFGDQTQQQIGERLGISQMHVSRLLSKTLRQLRRGLLSLPPHQ</sequence>
<evidence type="ECO:0000259" key="7">
    <source>
        <dbReference type="Pfam" id="PF04542"/>
    </source>
</evidence>
<evidence type="ECO:0000313" key="10">
    <source>
        <dbReference type="Proteomes" id="UP000316706"/>
    </source>
</evidence>
<dbReference type="InterPro" id="IPR013325">
    <property type="entry name" value="RNA_pol_sigma_r2"/>
</dbReference>
<dbReference type="SUPFAM" id="SSF88659">
    <property type="entry name" value="Sigma3 and sigma4 domains of RNA polymerase sigma factors"/>
    <property type="match status" value="2"/>
</dbReference>
<keyword evidence="1" id="KW-0805">Transcription regulation</keyword>
<dbReference type="InterPro" id="IPR014284">
    <property type="entry name" value="RNA_pol_sigma-70_dom"/>
</dbReference>
<evidence type="ECO:0000259" key="6">
    <source>
        <dbReference type="Pfam" id="PF04539"/>
    </source>
</evidence>
<dbReference type="InterPro" id="IPR007624">
    <property type="entry name" value="RNA_pol_sigma70_r3"/>
</dbReference>
<dbReference type="GO" id="GO:0006352">
    <property type="term" value="P:DNA-templated transcription initiation"/>
    <property type="evidence" value="ECO:0007669"/>
    <property type="project" value="InterPro"/>
</dbReference>
<dbReference type="PANTHER" id="PTHR30385:SF4">
    <property type="entry name" value="RNA POLYMERASE SIGMA-E FACTOR"/>
    <property type="match status" value="1"/>
</dbReference>
<name>A0A543IDK7_9ACTN</name>
<evidence type="ECO:0000256" key="3">
    <source>
        <dbReference type="ARBA" id="ARBA00023125"/>
    </source>
</evidence>
<reference evidence="9 10" key="1">
    <citation type="submission" date="2019-06" db="EMBL/GenBank/DDBJ databases">
        <title>Sequencing the genomes of 1000 actinobacteria strains.</title>
        <authorList>
            <person name="Klenk H.-P."/>
        </authorList>
    </citation>
    <scope>NUCLEOTIDE SEQUENCE [LARGE SCALE GENOMIC DNA]</scope>
    <source>
        <strain evidence="9 10">DSM 45043</strain>
    </source>
</reference>
<dbReference type="GO" id="GO:0003677">
    <property type="term" value="F:DNA binding"/>
    <property type="evidence" value="ECO:0007669"/>
    <property type="project" value="UniProtKB-KW"/>
</dbReference>